<evidence type="ECO:0000256" key="1">
    <source>
        <dbReference type="SAM" id="Phobius"/>
    </source>
</evidence>
<proteinExistence type="predicted"/>
<keyword evidence="1" id="KW-0472">Membrane</keyword>
<feature type="transmembrane region" description="Helical" evidence="1">
    <location>
        <begin position="92"/>
        <end position="112"/>
    </location>
</feature>
<keyword evidence="1" id="KW-1133">Transmembrane helix</keyword>
<gene>
    <name evidence="2" type="ORF">EZS28_033932</name>
</gene>
<accession>A0A5J4UKF5</accession>
<dbReference type="Proteomes" id="UP000324800">
    <property type="component" value="Unassembled WGS sequence"/>
</dbReference>
<comment type="caution">
    <text evidence="2">The sequence shown here is derived from an EMBL/GenBank/DDBJ whole genome shotgun (WGS) entry which is preliminary data.</text>
</comment>
<sequence>VKLGLAMKKTDQKRIVVKVCAHLARKERKNATKTTELLVMEHYERWRAMKMEIMVSVLDGVMIVFVAVVVVSQCLNLKNLKLFVYVEMKMMIDARFMMVFLMISWNLNVGVVRQMNYCLIMEILGSFIL</sequence>
<protein>
    <submittedName>
        <fullName evidence="2">Uncharacterized protein</fullName>
    </submittedName>
</protein>
<evidence type="ECO:0000313" key="3">
    <source>
        <dbReference type="Proteomes" id="UP000324800"/>
    </source>
</evidence>
<keyword evidence="1" id="KW-0812">Transmembrane</keyword>
<feature type="non-terminal residue" evidence="2">
    <location>
        <position position="1"/>
    </location>
</feature>
<evidence type="ECO:0000313" key="2">
    <source>
        <dbReference type="EMBL" id="KAA6370540.1"/>
    </source>
</evidence>
<organism evidence="2 3">
    <name type="scientific">Streblomastix strix</name>
    <dbReference type="NCBI Taxonomy" id="222440"/>
    <lineage>
        <taxon>Eukaryota</taxon>
        <taxon>Metamonada</taxon>
        <taxon>Preaxostyla</taxon>
        <taxon>Oxymonadida</taxon>
        <taxon>Streblomastigidae</taxon>
        <taxon>Streblomastix</taxon>
    </lineage>
</organism>
<feature type="transmembrane region" description="Helical" evidence="1">
    <location>
        <begin position="53"/>
        <end position="72"/>
    </location>
</feature>
<reference evidence="2 3" key="1">
    <citation type="submission" date="2019-03" db="EMBL/GenBank/DDBJ databases">
        <title>Single cell metagenomics reveals metabolic interactions within the superorganism composed of flagellate Streblomastix strix and complex community of Bacteroidetes bacteria on its surface.</title>
        <authorList>
            <person name="Treitli S.C."/>
            <person name="Kolisko M."/>
            <person name="Husnik F."/>
            <person name="Keeling P."/>
            <person name="Hampl V."/>
        </authorList>
    </citation>
    <scope>NUCLEOTIDE SEQUENCE [LARGE SCALE GENOMIC DNA]</scope>
    <source>
        <strain evidence="2">ST1C</strain>
    </source>
</reference>
<dbReference type="AlphaFoldDB" id="A0A5J4UKF5"/>
<dbReference type="EMBL" id="SNRW01015281">
    <property type="protein sequence ID" value="KAA6370540.1"/>
    <property type="molecule type" value="Genomic_DNA"/>
</dbReference>
<name>A0A5J4UKF5_9EUKA</name>